<dbReference type="STRING" id="133412.A0A1R1XBS2"/>
<evidence type="ECO:0000313" key="3">
    <source>
        <dbReference type="Proteomes" id="UP000187283"/>
    </source>
</evidence>
<sequence length="530" mass="58721">MGNLVSMATHSRLDNLHSGMSFIGKPEQVEESDVKPLMDSEKFEIQLAAIKPTKRARARSPFRGRQQIEGRPSPFSSNRLLLPHVGDFRREPGAGVEGARNGFNRSSSERAPLDVQTSLGKAHGQSVGPEHRGEGVPNTFQEIGTKQQGLRGEPTKSFCRGGPPKHGSPLHKDMKAIQAEAQPRGSPDPDGGGGIPTNKEGHRGGGESEPRILQQFILHSKEDGRDTICIGSKEAEPASRGKELQDGIPAINLKDNQEKGLYDVPGFEGHIPEYSNQEVVQKILALLLRSNSESTVLEGPFEEMEWSVVPAGNPRNRDIHRCERYCLGCRHWLKELLWFMEKIRRNTPNQLQGATRRFNCIETDRSGGPHSRTPMRELHEDEYQASSNVCPVSSEPGGCTEPLNCNDRMVNFEMTFYQLEKRPERDAIQLGRLEKPLLLPALEPDCTDCPKDGTRADKNGGNYTRIDVDDLVSGHDSTIDLTATNSTSNRDSPRSEKRKVPAHQEQGLHSNGMENQRSALKDKGVFNTAI</sequence>
<protein>
    <submittedName>
        <fullName evidence="2">Uncharacterized protein</fullName>
    </submittedName>
</protein>
<dbReference type="AlphaFoldDB" id="A0A1R1XBS2"/>
<evidence type="ECO:0000256" key="1">
    <source>
        <dbReference type="SAM" id="MobiDB-lite"/>
    </source>
</evidence>
<dbReference type="Proteomes" id="UP000187283">
    <property type="component" value="Unassembled WGS sequence"/>
</dbReference>
<keyword evidence="3" id="KW-1185">Reference proteome</keyword>
<feature type="compositionally biased region" description="Basic and acidic residues" evidence="1">
    <location>
        <begin position="199"/>
        <end position="208"/>
    </location>
</feature>
<evidence type="ECO:0000313" key="2">
    <source>
        <dbReference type="EMBL" id="OMJ12080.1"/>
    </source>
</evidence>
<feature type="region of interest" description="Disordered" evidence="1">
    <location>
        <begin position="52"/>
        <end position="112"/>
    </location>
</feature>
<organism evidence="2 3">
    <name type="scientific">Smittium culicis</name>
    <dbReference type="NCBI Taxonomy" id="133412"/>
    <lineage>
        <taxon>Eukaryota</taxon>
        <taxon>Fungi</taxon>
        <taxon>Fungi incertae sedis</taxon>
        <taxon>Zoopagomycota</taxon>
        <taxon>Kickxellomycotina</taxon>
        <taxon>Harpellomycetes</taxon>
        <taxon>Harpellales</taxon>
        <taxon>Legeriomycetaceae</taxon>
        <taxon>Smittium</taxon>
    </lineage>
</organism>
<comment type="caution">
    <text evidence="2">The sequence shown here is derived from an EMBL/GenBank/DDBJ whole genome shotgun (WGS) entry which is preliminary data.</text>
</comment>
<feature type="region of interest" description="Disordered" evidence="1">
    <location>
        <begin position="478"/>
        <end position="530"/>
    </location>
</feature>
<feature type="region of interest" description="Disordered" evidence="1">
    <location>
        <begin position="146"/>
        <end position="208"/>
    </location>
</feature>
<feature type="compositionally biased region" description="Polar residues" evidence="1">
    <location>
        <begin position="507"/>
        <end position="518"/>
    </location>
</feature>
<gene>
    <name evidence="2" type="ORF">AYI70_g9324</name>
</gene>
<proteinExistence type="predicted"/>
<feature type="compositionally biased region" description="Basic residues" evidence="1">
    <location>
        <begin position="52"/>
        <end position="62"/>
    </location>
</feature>
<name>A0A1R1XBS2_9FUNG</name>
<dbReference type="EMBL" id="LSSN01004147">
    <property type="protein sequence ID" value="OMJ12080.1"/>
    <property type="molecule type" value="Genomic_DNA"/>
</dbReference>
<reference evidence="2 3" key="1">
    <citation type="submission" date="2017-01" db="EMBL/GenBank/DDBJ databases">
        <authorList>
            <person name="Mah S.A."/>
            <person name="Swanson W.J."/>
            <person name="Moy G.W."/>
            <person name="Vacquier V.D."/>
        </authorList>
    </citation>
    <scope>NUCLEOTIDE SEQUENCE [LARGE SCALE GENOMIC DNA]</scope>
    <source>
        <strain evidence="2 3">GSMNP</strain>
    </source>
</reference>
<feature type="compositionally biased region" description="Polar residues" evidence="1">
    <location>
        <begin position="478"/>
        <end position="490"/>
    </location>
</feature>
<accession>A0A1R1XBS2</accession>